<dbReference type="AlphaFoldDB" id="A0A1H4PD15"/>
<feature type="domain" description="Endonuclease GajA/Old nuclease/RecF-like AAA" evidence="1">
    <location>
        <begin position="1"/>
        <end position="44"/>
    </location>
</feature>
<evidence type="ECO:0000259" key="2">
    <source>
        <dbReference type="Pfam" id="PF13304"/>
    </source>
</evidence>
<keyword evidence="3" id="KW-0540">Nuclease</keyword>
<dbReference type="Pfam" id="PF13175">
    <property type="entry name" value="AAA_15"/>
    <property type="match status" value="1"/>
</dbReference>
<proteinExistence type="predicted"/>
<dbReference type="InterPro" id="IPR003959">
    <property type="entry name" value="ATPase_AAA_core"/>
</dbReference>
<sequence length="598" mass="67531">MFIKKVVLHRFKRYQKASINLKDQLSLVVGGNNSGKSTILQALAAWQFCKTLIEIEKGRRGWVQAGGKTGVGLGIVDFTPLQVPSLAHLWTNLKTSKIDEPDGYTLKINVFWDNADGEERFLEMGMSLANDRLFVKATSTNLTAEEIIEENETPIAGSVPSVAYLPPFAGITDREGRLTPAMRERFVGQGLSGGVVRNVLFDLHEENKRQRTKLLENRTKLKDSDLAWLRKNDPWEILVSAMQSMFGTDIRIVPFNERWHSYLKVRCVKGEIDSNGFFKSHPGFNARDLMVEGQGFLQWLSVYALSLTPEVNIVLLDEPDAHLNAALQKDLLQSLEAVAAGQGKQILMATHSPELIRLHEHNRILSVAKSGAKYLDAPEGRIKVLSGIGSVHTPTIHSLMQNKRMLILEAPSDLRFLQKLAERAKFKWPKNITPWYWTGTASERLQLFRQLKKEIPELKCISIRDRDDESASTVSESLIDKGFKNKEQDFTVMKWRRRHIEGYLLCKAAIARAANVDVAEIEKFFKKDEHALALPDNTTKSEIASSIRDAQAKEIFTKGNSLKRNFQITRDDVAAVLMPKEIAEDLHTFFKAIEDLGK</sequence>
<reference evidence="4" key="1">
    <citation type="submission" date="2016-10" db="EMBL/GenBank/DDBJ databases">
        <authorList>
            <person name="Varghese N."/>
            <person name="Submissions S."/>
        </authorList>
    </citation>
    <scope>NUCLEOTIDE SEQUENCE [LARGE SCALE GENOMIC DNA]</scope>
    <source>
        <strain evidence="4">DSM 9751</strain>
    </source>
</reference>
<dbReference type="Gene3D" id="3.40.50.300">
    <property type="entry name" value="P-loop containing nucleotide triphosphate hydrolases"/>
    <property type="match status" value="2"/>
</dbReference>
<dbReference type="SUPFAM" id="SSF52540">
    <property type="entry name" value="P-loop containing nucleoside triphosphate hydrolases"/>
    <property type="match status" value="1"/>
</dbReference>
<evidence type="ECO:0000259" key="1">
    <source>
        <dbReference type="Pfam" id="PF13175"/>
    </source>
</evidence>
<dbReference type="GO" id="GO:0005524">
    <property type="term" value="F:ATP binding"/>
    <property type="evidence" value="ECO:0007669"/>
    <property type="project" value="InterPro"/>
</dbReference>
<evidence type="ECO:0000313" key="3">
    <source>
        <dbReference type="EMBL" id="SEC05336.1"/>
    </source>
</evidence>
<dbReference type="RefSeq" id="WP_092315176.1">
    <property type="nucleotide sequence ID" value="NZ_FNTJ01000001.1"/>
</dbReference>
<dbReference type="EMBL" id="FNTJ01000001">
    <property type="protein sequence ID" value="SEC05336.1"/>
    <property type="molecule type" value="Genomic_DNA"/>
</dbReference>
<dbReference type="GO" id="GO:0016887">
    <property type="term" value="F:ATP hydrolysis activity"/>
    <property type="evidence" value="ECO:0007669"/>
    <property type="project" value="InterPro"/>
</dbReference>
<dbReference type="Proteomes" id="UP000198982">
    <property type="component" value="Unassembled WGS sequence"/>
</dbReference>
<dbReference type="InterPro" id="IPR027417">
    <property type="entry name" value="P-loop_NTPase"/>
</dbReference>
<keyword evidence="4" id="KW-1185">Reference proteome</keyword>
<dbReference type="InterPro" id="IPR051396">
    <property type="entry name" value="Bact_Antivir_Def_Nuclease"/>
</dbReference>
<evidence type="ECO:0000313" key="4">
    <source>
        <dbReference type="Proteomes" id="UP000198982"/>
    </source>
</evidence>
<dbReference type="Pfam" id="PF13304">
    <property type="entry name" value="AAA_21"/>
    <property type="match status" value="1"/>
</dbReference>
<organism evidence="3 4">
    <name type="scientific">Pseudomonas saponiphila</name>
    <dbReference type="NCBI Taxonomy" id="556534"/>
    <lineage>
        <taxon>Bacteria</taxon>
        <taxon>Pseudomonadati</taxon>
        <taxon>Pseudomonadota</taxon>
        <taxon>Gammaproteobacteria</taxon>
        <taxon>Pseudomonadales</taxon>
        <taxon>Pseudomonadaceae</taxon>
        <taxon>Pseudomonas</taxon>
    </lineage>
</organism>
<keyword evidence="3" id="KW-0255">Endonuclease</keyword>
<gene>
    <name evidence="3" type="ORF">SAMN05216178_3262</name>
</gene>
<protein>
    <submittedName>
        <fullName evidence="3">Predicted ATP-dependent endonuclease of the OLD family, contains P-loop ATPase and TOPRIM domains</fullName>
    </submittedName>
</protein>
<dbReference type="PANTHER" id="PTHR43581">
    <property type="entry name" value="ATP/GTP PHOSPHATASE"/>
    <property type="match status" value="1"/>
</dbReference>
<feature type="domain" description="ATPase AAA-type core" evidence="2">
    <location>
        <begin position="284"/>
        <end position="356"/>
    </location>
</feature>
<dbReference type="GO" id="GO:0004519">
    <property type="term" value="F:endonuclease activity"/>
    <property type="evidence" value="ECO:0007669"/>
    <property type="project" value="UniProtKB-KW"/>
</dbReference>
<name>A0A1H4PD15_9PSED</name>
<dbReference type="PANTHER" id="PTHR43581:SF2">
    <property type="entry name" value="EXCINUCLEASE ATPASE SUBUNIT"/>
    <property type="match status" value="1"/>
</dbReference>
<accession>A0A1H4PD15</accession>
<keyword evidence="3" id="KW-0378">Hydrolase</keyword>
<dbReference type="CDD" id="cd00267">
    <property type="entry name" value="ABC_ATPase"/>
    <property type="match status" value="1"/>
</dbReference>
<dbReference type="InterPro" id="IPR041685">
    <property type="entry name" value="AAA_GajA/Old/RecF-like"/>
</dbReference>